<dbReference type="NCBIfam" id="TIGR00217">
    <property type="entry name" value="malQ"/>
    <property type="match status" value="1"/>
</dbReference>
<evidence type="ECO:0000259" key="11">
    <source>
        <dbReference type="Pfam" id="PF21226"/>
    </source>
</evidence>
<organism evidence="12 13">
    <name type="scientific">Propionibacterium cyclohexanicum</name>
    <dbReference type="NCBI Taxonomy" id="64702"/>
    <lineage>
        <taxon>Bacteria</taxon>
        <taxon>Bacillati</taxon>
        <taxon>Actinomycetota</taxon>
        <taxon>Actinomycetes</taxon>
        <taxon>Propionibacteriales</taxon>
        <taxon>Propionibacteriaceae</taxon>
        <taxon>Propionibacterium</taxon>
    </lineage>
</organism>
<evidence type="ECO:0000256" key="6">
    <source>
        <dbReference type="ARBA" id="ARBA00022679"/>
    </source>
</evidence>
<keyword evidence="5 10" id="KW-0328">Glycosyltransferase</keyword>
<dbReference type="GO" id="GO:0005975">
    <property type="term" value="P:carbohydrate metabolic process"/>
    <property type="evidence" value="ECO:0007669"/>
    <property type="project" value="InterPro"/>
</dbReference>
<sequence>MALGDPALNELAELFGIATEFWDWKGRQVQVSEKTVVSVLAALGIDVSAPGAAEQALRDQRDKPWRRLLPPVVVTRQGQPVRVNLHVADGHPARLSIRLEEGGSAEATQVDNFAPPRQIGEELIGEATFEIPGDLPLGYHRLQASSDDREARATLIVSPAFLGFPQSMGERRIWGYSAQLYSVRSAGSWGVGDFVDLGALAAWSASQQYAGYVLVNPMHAAQPAPPMEPSPYLPSSRLFVNPLYIRPETIMEYATLDEHSRARIAELREQLRDRLAGEKIIARDLCWEYKRKALRIIWAARRTDSRQMIFDAFRRREGRTLRDFATWAVLCEYHGPDWRLWDAPLQRPSSPQVDRFHDEHRDEVDFQEWLQWIAASQASDAQQSAKDAGMPVGVITDLAVGVSAAGSDAWAMRDVYADAMSVGAPPDAYNQLGQDWGQPPWRPDRLEDLGYAPFRTMVRNVLEHAGGVRIDHIIGMFRLWWVPEGSGPREGTYVRYDHEALVGILALEAYRAQAVIIGEDLGTVEPWTRRYLAERGILGTSVLWFEEDDAGNPIPPENWREYCLASVNTHDLPPTAGYLTKAHVKLRAKLGLLTESLEDEERIAGEQLRRWWDYLCQRGAIDDRVEDPVEANVLALYRLLTWTPSRVLSVTLVDAVGDTRIQNQPGTVDEYPNWRVPLCGADGQPLTLEDIYRMERPMRLSAVMNGFSTVPSPWRSDEAIRSSAT</sequence>
<dbReference type="Pfam" id="PF21226">
    <property type="entry name" value="MalQ_N"/>
    <property type="match status" value="1"/>
</dbReference>
<protein>
    <recommendedName>
        <fullName evidence="4 10">4-alpha-glucanotransferase</fullName>
        <ecNumber evidence="3 10">2.4.1.25</ecNumber>
    </recommendedName>
    <alternativeName>
        <fullName evidence="8 10">Amylomaltase</fullName>
    </alternativeName>
    <alternativeName>
        <fullName evidence="9 10">Disproportionating enzyme</fullName>
    </alternativeName>
</protein>
<feature type="domain" description="MalQ N-terminal beta-sandwich" evidence="11">
    <location>
        <begin position="69"/>
        <end position="159"/>
    </location>
</feature>
<evidence type="ECO:0000256" key="9">
    <source>
        <dbReference type="ARBA" id="ARBA00031501"/>
    </source>
</evidence>
<dbReference type="RefSeq" id="WP_091967360.1">
    <property type="nucleotide sequence ID" value="NZ_FOGZ01000003.1"/>
</dbReference>
<evidence type="ECO:0000256" key="3">
    <source>
        <dbReference type="ARBA" id="ARBA00012560"/>
    </source>
</evidence>
<reference evidence="12 13" key="1">
    <citation type="submission" date="2016-10" db="EMBL/GenBank/DDBJ databases">
        <authorList>
            <person name="de Groot N.N."/>
        </authorList>
    </citation>
    <scope>NUCLEOTIDE SEQUENCE [LARGE SCALE GENOMIC DNA]</scope>
    <source>
        <strain evidence="12 13">DSM 16859</strain>
    </source>
</reference>
<dbReference type="GO" id="GO:0004134">
    <property type="term" value="F:4-alpha-glucanotransferase activity"/>
    <property type="evidence" value="ECO:0007669"/>
    <property type="project" value="UniProtKB-EC"/>
</dbReference>
<keyword evidence="7 10" id="KW-0119">Carbohydrate metabolism</keyword>
<evidence type="ECO:0000256" key="8">
    <source>
        <dbReference type="ARBA" id="ARBA00031423"/>
    </source>
</evidence>
<evidence type="ECO:0000313" key="12">
    <source>
        <dbReference type="EMBL" id="SER58506.1"/>
    </source>
</evidence>
<evidence type="ECO:0000256" key="4">
    <source>
        <dbReference type="ARBA" id="ARBA00020295"/>
    </source>
</evidence>
<dbReference type="EMBL" id="FOGZ01000003">
    <property type="protein sequence ID" value="SER58506.1"/>
    <property type="molecule type" value="Genomic_DNA"/>
</dbReference>
<evidence type="ECO:0000256" key="5">
    <source>
        <dbReference type="ARBA" id="ARBA00022676"/>
    </source>
</evidence>
<gene>
    <name evidence="12" type="ORF">SAMN05443377_10350</name>
</gene>
<dbReference type="AlphaFoldDB" id="A0A1H9QD88"/>
<dbReference type="Proteomes" id="UP000198815">
    <property type="component" value="Unassembled WGS sequence"/>
</dbReference>
<dbReference type="Gene3D" id="3.20.20.80">
    <property type="entry name" value="Glycosidases"/>
    <property type="match status" value="1"/>
</dbReference>
<accession>A0A1H9QD88</accession>
<keyword evidence="13" id="KW-1185">Reference proteome</keyword>
<evidence type="ECO:0000256" key="10">
    <source>
        <dbReference type="RuleBase" id="RU361207"/>
    </source>
</evidence>
<evidence type="ECO:0000313" key="13">
    <source>
        <dbReference type="Proteomes" id="UP000198815"/>
    </source>
</evidence>
<dbReference type="PANTHER" id="PTHR32438">
    <property type="entry name" value="4-ALPHA-GLUCANOTRANSFERASE DPE1, CHLOROPLASTIC/AMYLOPLASTIC"/>
    <property type="match status" value="1"/>
</dbReference>
<evidence type="ECO:0000256" key="7">
    <source>
        <dbReference type="ARBA" id="ARBA00023277"/>
    </source>
</evidence>
<dbReference type="OrthoDB" id="9811841at2"/>
<dbReference type="InterPro" id="IPR017853">
    <property type="entry name" value="GH"/>
</dbReference>
<dbReference type="Pfam" id="PF02446">
    <property type="entry name" value="Glyco_hydro_77"/>
    <property type="match status" value="1"/>
</dbReference>
<keyword evidence="6 10" id="KW-0808">Transferase</keyword>
<proteinExistence type="inferred from homology"/>
<name>A0A1H9QD88_9ACTN</name>
<dbReference type="PANTHER" id="PTHR32438:SF5">
    <property type="entry name" value="4-ALPHA-GLUCANOTRANSFERASE DPE1, CHLOROPLASTIC_AMYLOPLASTIC"/>
    <property type="match status" value="1"/>
</dbReference>
<dbReference type="STRING" id="64702.SAMN05443377_10350"/>
<comment type="similarity">
    <text evidence="2 10">Belongs to the disproportionating enzyme family.</text>
</comment>
<dbReference type="InterPro" id="IPR048458">
    <property type="entry name" value="MalQ_N"/>
</dbReference>
<evidence type="ECO:0000256" key="2">
    <source>
        <dbReference type="ARBA" id="ARBA00005684"/>
    </source>
</evidence>
<dbReference type="InterPro" id="IPR003385">
    <property type="entry name" value="Glyco_hydro_77"/>
</dbReference>
<dbReference type="SUPFAM" id="SSF51445">
    <property type="entry name" value="(Trans)glycosidases"/>
    <property type="match status" value="1"/>
</dbReference>
<evidence type="ECO:0000256" key="1">
    <source>
        <dbReference type="ARBA" id="ARBA00000439"/>
    </source>
</evidence>
<dbReference type="EC" id="2.4.1.25" evidence="3 10"/>
<comment type="catalytic activity">
    <reaction evidence="1 10">
        <text>Transfers a segment of a (1-&gt;4)-alpha-D-glucan to a new position in an acceptor, which may be glucose or a (1-&gt;4)-alpha-D-glucan.</text>
        <dbReference type="EC" id="2.4.1.25"/>
    </reaction>
</comment>